<dbReference type="Gene3D" id="6.10.140.2220">
    <property type="match status" value="1"/>
</dbReference>
<protein>
    <recommendedName>
        <fullName evidence="5">MYND-type domain-containing protein</fullName>
    </recommendedName>
</protein>
<reference evidence="6 7" key="2">
    <citation type="submission" date="2016-08" db="EMBL/GenBank/DDBJ databases">
        <title>Pervasive Adenine N6-methylation of Active Genes in Fungi.</title>
        <authorList>
            <consortium name="DOE Joint Genome Institute"/>
            <person name="Mondo S.J."/>
            <person name="Dannebaum R.O."/>
            <person name="Kuo R.C."/>
            <person name="Labutti K."/>
            <person name="Haridas S."/>
            <person name="Kuo A."/>
            <person name="Salamov A."/>
            <person name="Ahrendt S.R."/>
            <person name="Lipzen A."/>
            <person name="Sullivan W."/>
            <person name="Andreopoulos W.B."/>
            <person name="Clum A."/>
            <person name="Lindquist E."/>
            <person name="Daum C."/>
            <person name="Ramamoorthy G.K."/>
            <person name="Gryganskyi A."/>
            <person name="Culley D."/>
            <person name="Magnuson J.K."/>
            <person name="James T.Y."/>
            <person name="O'Malley M.A."/>
            <person name="Stajich J.E."/>
            <person name="Spatafora J.W."/>
            <person name="Visel A."/>
            <person name="Grigoriev I.V."/>
        </authorList>
    </citation>
    <scope>NUCLEOTIDE SEQUENCE [LARGE SCALE GENOMIC DNA]</scope>
    <source>
        <strain evidence="7">finn</strain>
    </source>
</reference>
<dbReference type="AlphaFoldDB" id="A0A1Y1VN61"/>
<evidence type="ECO:0000259" key="5">
    <source>
        <dbReference type="PROSITE" id="PS50865"/>
    </source>
</evidence>
<name>A0A1Y1VN61_9FUNG</name>
<evidence type="ECO:0000256" key="1">
    <source>
        <dbReference type="ARBA" id="ARBA00022723"/>
    </source>
</evidence>
<proteinExistence type="predicted"/>
<dbReference type="SUPFAM" id="SSF144232">
    <property type="entry name" value="HIT/MYND zinc finger-like"/>
    <property type="match status" value="1"/>
</dbReference>
<evidence type="ECO:0000256" key="2">
    <source>
        <dbReference type="ARBA" id="ARBA00022771"/>
    </source>
</evidence>
<dbReference type="EMBL" id="MCFH01000003">
    <property type="protein sequence ID" value="ORX59344.1"/>
    <property type="molecule type" value="Genomic_DNA"/>
</dbReference>
<dbReference type="PANTHER" id="PTHR10237:SF14">
    <property type="entry name" value="MYND-TYPE DOMAIN-CONTAINING PROTEIN"/>
    <property type="match status" value="1"/>
</dbReference>
<dbReference type="InterPro" id="IPR024119">
    <property type="entry name" value="TF_DEAF-1"/>
</dbReference>
<evidence type="ECO:0000256" key="3">
    <source>
        <dbReference type="ARBA" id="ARBA00022833"/>
    </source>
</evidence>
<dbReference type="Proteomes" id="UP000193719">
    <property type="component" value="Unassembled WGS sequence"/>
</dbReference>
<keyword evidence="2 4" id="KW-0863">Zinc-finger</keyword>
<dbReference type="InterPro" id="IPR002893">
    <property type="entry name" value="Znf_MYND"/>
</dbReference>
<dbReference type="GO" id="GO:0005634">
    <property type="term" value="C:nucleus"/>
    <property type="evidence" value="ECO:0007669"/>
    <property type="project" value="TreeGrafter"/>
</dbReference>
<dbReference type="InterPro" id="IPR011990">
    <property type="entry name" value="TPR-like_helical_dom_sf"/>
</dbReference>
<dbReference type="PANTHER" id="PTHR10237">
    <property type="entry name" value="DEFORMED EPIDERMAL AUTOREGULATORY FACTOR 1 HOMOLOG SUPPRESSIN"/>
    <property type="match status" value="1"/>
</dbReference>
<reference evidence="6 7" key="1">
    <citation type="submission" date="2016-08" db="EMBL/GenBank/DDBJ databases">
        <title>Genomes of anaerobic fungi encode conserved fungal cellulosomes for biomass hydrolysis.</title>
        <authorList>
            <consortium name="DOE Joint Genome Institute"/>
            <person name="Haitjema C.H."/>
            <person name="Gilmore S.P."/>
            <person name="Henske J.K."/>
            <person name="Solomon K.V."/>
            <person name="De Groot R."/>
            <person name="Kuo A."/>
            <person name="Mondo S.J."/>
            <person name="Salamov A.A."/>
            <person name="Labutti K."/>
            <person name="Zhao Z."/>
            <person name="Chiniquy J."/>
            <person name="Barry K."/>
            <person name="Brewer H.M."/>
            <person name="Purvine S.O."/>
            <person name="Wright A.T."/>
            <person name="Boxma B."/>
            <person name="Van Alen T."/>
            <person name="Hackstein J.H."/>
            <person name="Baker S.E."/>
            <person name="Grigoriev I.V."/>
            <person name="O'Malley M.A."/>
        </authorList>
    </citation>
    <scope>NUCLEOTIDE SEQUENCE [LARGE SCALE GENOMIC DNA]</scope>
    <source>
        <strain evidence="7">finn</strain>
    </source>
</reference>
<dbReference type="OrthoDB" id="2103865at2759"/>
<dbReference type="GO" id="GO:0000981">
    <property type="term" value="F:DNA-binding transcription factor activity, RNA polymerase II-specific"/>
    <property type="evidence" value="ECO:0007669"/>
    <property type="project" value="TreeGrafter"/>
</dbReference>
<dbReference type="PROSITE" id="PS50865">
    <property type="entry name" value="ZF_MYND_2"/>
    <property type="match status" value="1"/>
</dbReference>
<keyword evidence="1" id="KW-0479">Metal-binding</keyword>
<sequence>MTVEKAYHVCLNCKKEGNLRCNRCKTAVYCSKECQVQDWKSHKVICNASKKDSNSKESQELVSFCNKNSNKFVPVNDDANKVWDQGSKYYLQKKYELTAEAYVHSIYLDSTMTLRCKRGENVMNQLYKRLLDVSANPEDNEKINSKFLDNPYAGILYLYSYCKAYTGEDGFLVCFTKLAERYPDNGYVHLCRGRVFGEMTSLLRQKNAMKESRVTLKTSVDCLERAYDWLSRKTFTTTKDSVEENKKCYLLPIIYELAFAYRDIGRIADSIKWYNKFTDEAPKEHHALGKAKSAIQFLEKARAHFGDVYVPQEN</sequence>
<dbReference type="STRING" id="1754191.A0A1Y1VN61"/>
<dbReference type="Pfam" id="PF01753">
    <property type="entry name" value="zf-MYND"/>
    <property type="match status" value="1"/>
</dbReference>
<evidence type="ECO:0000313" key="6">
    <source>
        <dbReference type="EMBL" id="ORX59344.1"/>
    </source>
</evidence>
<organism evidence="6 7">
    <name type="scientific">Piromyces finnis</name>
    <dbReference type="NCBI Taxonomy" id="1754191"/>
    <lineage>
        <taxon>Eukaryota</taxon>
        <taxon>Fungi</taxon>
        <taxon>Fungi incertae sedis</taxon>
        <taxon>Chytridiomycota</taxon>
        <taxon>Chytridiomycota incertae sedis</taxon>
        <taxon>Neocallimastigomycetes</taxon>
        <taxon>Neocallimastigales</taxon>
        <taxon>Neocallimastigaceae</taxon>
        <taxon>Piromyces</taxon>
    </lineage>
</organism>
<gene>
    <name evidence="6" type="ORF">BCR36DRAFT_401882</name>
</gene>
<dbReference type="Gene3D" id="1.25.40.10">
    <property type="entry name" value="Tetratricopeptide repeat domain"/>
    <property type="match status" value="1"/>
</dbReference>
<keyword evidence="3" id="KW-0862">Zinc</keyword>
<evidence type="ECO:0000256" key="4">
    <source>
        <dbReference type="PROSITE-ProRule" id="PRU00134"/>
    </source>
</evidence>
<accession>A0A1Y1VN61</accession>
<keyword evidence="7" id="KW-1185">Reference proteome</keyword>
<feature type="domain" description="MYND-type" evidence="5">
    <location>
        <begin position="10"/>
        <end position="46"/>
    </location>
</feature>
<comment type="caution">
    <text evidence="6">The sequence shown here is derived from an EMBL/GenBank/DDBJ whole genome shotgun (WGS) entry which is preliminary data.</text>
</comment>
<dbReference type="SUPFAM" id="SSF48452">
    <property type="entry name" value="TPR-like"/>
    <property type="match status" value="1"/>
</dbReference>
<evidence type="ECO:0000313" key="7">
    <source>
        <dbReference type="Proteomes" id="UP000193719"/>
    </source>
</evidence>
<dbReference type="GO" id="GO:0008270">
    <property type="term" value="F:zinc ion binding"/>
    <property type="evidence" value="ECO:0007669"/>
    <property type="project" value="UniProtKB-KW"/>
</dbReference>